<feature type="transmembrane region" description="Helical" evidence="5">
    <location>
        <begin position="89"/>
        <end position="109"/>
    </location>
</feature>
<reference evidence="7" key="2">
    <citation type="journal article" date="2021" name="PeerJ">
        <title>Extensive microbial diversity within the chicken gut microbiome revealed by metagenomics and culture.</title>
        <authorList>
            <person name="Gilroy R."/>
            <person name="Ravi A."/>
            <person name="Getino M."/>
            <person name="Pursley I."/>
            <person name="Horton D.L."/>
            <person name="Alikhan N.F."/>
            <person name="Baker D."/>
            <person name="Gharbi K."/>
            <person name="Hall N."/>
            <person name="Watson M."/>
            <person name="Adriaenssens E.M."/>
            <person name="Foster-Nyarko E."/>
            <person name="Jarju S."/>
            <person name="Secka A."/>
            <person name="Antonio M."/>
            <person name="Oren A."/>
            <person name="Chaudhuri R.R."/>
            <person name="La Ragione R."/>
            <person name="Hildebrand F."/>
            <person name="Pallen M.J."/>
        </authorList>
    </citation>
    <scope>NUCLEOTIDE SEQUENCE</scope>
    <source>
        <strain evidence="7">17073</strain>
    </source>
</reference>
<gene>
    <name evidence="7" type="ORF">IAD18_02800</name>
</gene>
<evidence type="ECO:0000313" key="8">
    <source>
        <dbReference type="Proteomes" id="UP000824076"/>
    </source>
</evidence>
<dbReference type="NCBIfam" id="NF045576">
    <property type="entry name" value="BT_3928_fam"/>
    <property type="match status" value="1"/>
</dbReference>
<name>A0A9D1IML0_9BACT</name>
<feature type="transmembrane region" description="Helical" evidence="5">
    <location>
        <begin position="158"/>
        <end position="180"/>
    </location>
</feature>
<protein>
    <submittedName>
        <fullName evidence="7">DoxX family protein</fullName>
    </submittedName>
</protein>
<evidence type="ECO:0000259" key="6">
    <source>
        <dbReference type="Pfam" id="PF07291"/>
    </source>
</evidence>
<feature type="domain" description="Methylamine utilisation protein MauE" evidence="6">
    <location>
        <begin position="15"/>
        <end position="145"/>
    </location>
</feature>
<keyword evidence="2 5" id="KW-0812">Transmembrane</keyword>
<dbReference type="GO" id="GO:0016020">
    <property type="term" value="C:membrane"/>
    <property type="evidence" value="ECO:0007669"/>
    <property type="project" value="UniProtKB-SubCell"/>
</dbReference>
<dbReference type="EMBL" id="DVMS01000079">
    <property type="protein sequence ID" value="HIU38579.1"/>
    <property type="molecule type" value="Genomic_DNA"/>
</dbReference>
<feature type="transmembrane region" description="Helical" evidence="5">
    <location>
        <begin position="18"/>
        <end position="41"/>
    </location>
</feature>
<keyword evidence="4 5" id="KW-0472">Membrane</keyword>
<evidence type="ECO:0000256" key="3">
    <source>
        <dbReference type="ARBA" id="ARBA00022989"/>
    </source>
</evidence>
<comment type="caution">
    <text evidence="7">The sequence shown here is derived from an EMBL/GenBank/DDBJ whole genome shotgun (WGS) entry which is preliminary data.</text>
</comment>
<proteinExistence type="predicted"/>
<evidence type="ECO:0000313" key="7">
    <source>
        <dbReference type="EMBL" id="HIU38579.1"/>
    </source>
</evidence>
<evidence type="ECO:0000256" key="5">
    <source>
        <dbReference type="SAM" id="Phobius"/>
    </source>
</evidence>
<organism evidence="7 8">
    <name type="scientific">Candidatus Limisoma intestinavium</name>
    <dbReference type="NCBI Taxonomy" id="2840856"/>
    <lineage>
        <taxon>Bacteria</taxon>
        <taxon>Pseudomonadati</taxon>
        <taxon>Bacteroidota</taxon>
        <taxon>Bacteroidia</taxon>
        <taxon>Bacteroidales</taxon>
        <taxon>Candidatus Limisoma</taxon>
    </lineage>
</organism>
<dbReference type="Proteomes" id="UP000824076">
    <property type="component" value="Unassembled WGS sequence"/>
</dbReference>
<dbReference type="GO" id="GO:0030416">
    <property type="term" value="P:methylamine metabolic process"/>
    <property type="evidence" value="ECO:0007669"/>
    <property type="project" value="InterPro"/>
</dbReference>
<evidence type="ECO:0000256" key="2">
    <source>
        <dbReference type="ARBA" id="ARBA00022692"/>
    </source>
</evidence>
<sequence length="411" mass="45651">MPNSPTPETYHLKRTAIAILRIVVGGIFIFSGFAKGIDIWGTEYKINDYIAAFGWSWAEPFAGFAAISLALYEFVCGVLLLIGSFRRTIVGLLLAGMAFMLPLSAYIMIANPVTDCGCFGDAITISNSATFWKNIFITAALAYLLRTNKQLRSFYGPAVQWLTALMPALFLFFIAAYGIFIQPLIDFRPYKLGTMLAENDNAADVEFIFTYQKGDIIRDFSIDALPDSSWTFIARKEVVQEKTKATSEATPIAIFDGDEIAENVIPTEGKSLLVLVPDIDEINALTAFQLNDLNDLSTDGGISFTFLSGSEEREIDNWKELAMPNYPIYRMDESQLKTIARGNPAIVWLENGVIAYKSTFRAFMEYVDIDNGKIDLLNALNSQNHKETLISAFVAFLLLMAGILLVNRSPL</sequence>
<dbReference type="Pfam" id="PF07291">
    <property type="entry name" value="MauE"/>
    <property type="match status" value="1"/>
</dbReference>
<keyword evidence="3 5" id="KW-1133">Transmembrane helix</keyword>
<dbReference type="AlphaFoldDB" id="A0A9D1IML0"/>
<feature type="transmembrane region" description="Helical" evidence="5">
    <location>
        <begin position="388"/>
        <end position="406"/>
    </location>
</feature>
<reference evidence="7" key="1">
    <citation type="submission" date="2020-10" db="EMBL/GenBank/DDBJ databases">
        <authorList>
            <person name="Gilroy R."/>
        </authorList>
    </citation>
    <scope>NUCLEOTIDE SEQUENCE</scope>
    <source>
        <strain evidence="7">17073</strain>
    </source>
</reference>
<feature type="transmembrane region" description="Helical" evidence="5">
    <location>
        <begin position="61"/>
        <end position="82"/>
    </location>
</feature>
<evidence type="ECO:0000256" key="4">
    <source>
        <dbReference type="ARBA" id="ARBA00023136"/>
    </source>
</evidence>
<feature type="non-terminal residue" evidence="7">
    <location>
        <position position="411"/>
    </location>
</feature>
<accession>A0A9D1IML0</accession>
<dbReference type="InterPro" id="IPR009908">
    <property type="entry name" value="Methylamine_util_MauE"/>
</dbReference>
<evidence type="ECO:0000256" key="1">
    <source>
        <dbReference type="ARBA" id="ARBA00004141"/>
    </source>
</evidence>
<comment type="subcellular location">
    <subcellularLocation>
        <location evidence="1">Membrane</location>
        <topology evidence="1">Multi-pass membrane protein</topology>
    </subcellularLocation>
</comment>
<feature type="transmembrane region" description="Helical" evidence="5">
    <location>
        <begin position="129"/>
        <end position="146"/>
    </location>
</feature>